<dbReference type="Pfam" id="PF03721">
    <property type="entry name" value="UDPG_MGDP_dh_N"/>
    <property type="match status" value="1"/>
</dbReference>
<dbReference type="Pfam" id="PF00984">
    <property type="entry name" value="UDPG_MGDP_dh"/>
    <property type="match status" value="1"/>
</dbReference>
<dbReference type="PANTHER" id="PTHR43750">
    <property type="entry name" value="UDP-GLUCOSE 6-DEHYDROGENASE TUAD"/>
    <property type="match status" value="1"/>
</dbReference>
<dbReference type="InterPro" id="IPR001732">
    <property type="entry name" value="UDP-Glc/GDP-Man_DH_N"/>
</dbReference>
<feature type="domain" description="UDP-glucose/GDP-mannose dehydrogenase N-terminal" evidence="3">
    <location>
        <begin position="39"/>
        <end position="141"/>
    </location>
</feature>
<dbReference type="PANTHER" id="PTHR43750:SF3">
    <property type="entry name" value="UDP-GLUCOSE 6-DEHYDROGENASE TUAD"/>
    <property type="match status" value="1"/>
</dbReference>
<dbReference type="SUPFAM" id="SSF48179">
    <property type="entry name" value="6-phosphogluconate dehydrogenase C-terminal domain-like"/>
    <property type="match status" value="1"/>
</dbReference>
<name>A0A6C0LNP0_9ZZZZ</name>
<dbReference type="EMBL" id="MN740532">
    <property type="protein sequence ID" value="QHU31625.1"/>
    <property type="molecule type" value="Genomic_DNA"/>
</dbReference>
<organism evidence="4">
    <name type="scientific">viral metagenome</name>
    <dbReference type="NCBI Taxonomy" id="1070528"/>
    <lineage>
        <taxon>unclassified sequences</taxon>
        <taxon>metagenomes</taxon>
        <taxon>organismal metagenomes</taxon>
    </lineage>
</organism>
<dbReference type="InterPro" id="IPR036291">
    <property type="entry name" value="NAD(P)-bd_dom_sf"/>
</dbReference>
<evidence type="ECO:0000256" key="1">
    <source>
        <dbReference type="ARBA" id="ARBA00006601"/>
    </source>
</evidence>
<dbReference type="GO" id="GO:0016616">
    <property type="term" value="F:oxidoreductase activity, acting on the CH-OH group of donors, NAD or NADP as acceptor"/>
    <property type="evidence" value="ECO:0007669"/>
    <property type="project" value="InterPro"/>
</dbReference>
<dbReference type="InterPro" id="IPR014026">
    <property type="entry name" value="UDP-Glc/GDP-Man_DH_dimer"/>
</dbReference>
<sequence length="260" mass="29174">MKIGFIGLGKVGKALYDVFTEYHTTSFYDIKFPNTRIDDVLSADIIVVAVPTPLNPTTQECDISIVESTVQTLKTHNYQGTICIKSTVIPGTTTNLIEKYKLRIAVCPEFLKERQGYADIKAANLCIVGTEDPSAAAAVAEMYRPLNCKISQVHPTEAELTKYFQNVYNTQKILFANAFYEICKHKNVNYDNIIKNLEYKKSIDAEYLQCNETLRGPAGACLPKDTAAFNTFVNQLPLKTPNIFEAMVNDMKIYPQTDKN</sequence>
<evidence type="ECO:0000313" key="4">
    <source>
        <dbReference type="EMBL" id="QHU31625.1"/>
    </source>
</evidence>
<evidence type="ECO:0000259" key="3">
    <source>
        <dbReference type="Pfam" id="PF03721"/>
    </source>
</evidence>
<evidence type="ECO:0000259" key="2">
    <source>
        <dbReference type="Pfam" id="PF00984"/>
    </source>
</evidence>
<dbReference type="AlphaFoldDB" id="A0A6C0LNP0"/>
<comment type="similarity">
    <text evidence="1">Belongs to the UDP-glucose/GDP-mannose dehydrogenase family.</text>
</comment>
<evidence type="ECO:0008006" key="5">
    <source>
        <dbReference type="Google" id="ProtNLM"/>
    </source>
</evidence>
<dbReference type="SUPFAM" id="SSF51735">
    <property type="entry name" value="NAD(P)-binding Rossmann-fold domains"/>
    <property type="match status" value="1"/>
</dbReference>
<protein>
    <recommendedName>
        <fullName evidence="5">UDP-glucose/GDP-mannose dehydrogenase dimerisation domain-containing protein</fullName>
    </recommendedName>
</protein>
<dbReference type="Gene3D" id="3.40.50.720">
    <property type="entry name" value="NAD(P)-binding Rossmann-like Domain"/>
    <property type="match status" value="1"/>
</dbReference>
<dbReference type="Gene3D" id="1.10.1040.10">
    <property type="entry name" value="N-(1-d-carboxylethyl)-l-norvaline Dehydrogenase, domain 2"/>
    <property type="match status" value="1"/>
</dbReference>
<dbReference type="GO" id="GO:0051287">
    <property type="term" value="F:NAD binding"/>
    <property type="evidence" value="ECO:0007669"/>
    <property type="project" value="InterPro"/>
</dbReference>
<accession>A0A6C0LNP0</accession>
<reference evidence="4" key="1">
    <citation type="journal article" date="2020" name="Nature">
        <title>Giant virus diversity and host interactions through global metagenomics.</title>
        <authorList>
            <person name="Schulz F."/>
            <person name="Roux S."/>
            <person name="Paez-Espino D."/>
            <person name="Jungbluth S."/>
            <person name="Walsh D.A."/>
            <person name="Denef V.J."/>
            <person name="McMahon K.D."/>
            <person name="Konstantinidis K.T."/>
            <person name="Eloe-Fadrosh E.A."/>
            <person name="Kyrpides N.C."/>
            <person name="Woyke T."/>
        </authorList>
    </citation>
    <scope>NUCLEOTIDE SEQUENCE</scope>
    <source>
        <strain evidence="4">GVMAG-M-3300027963-41</strain>
    </source>
</reference>
<feature type="domain" description="UDP-glucose/GDP-mannose dehydrogenase dimerisation" evidence="2">
    <location>
        <begin position="157"/>
        <end position="246"/>
    </location>
</feature>
<dbReference type="InterPro" id="IPR013328">
    <property type="entry name" value="6PGD_dom2"/>
</dbReference>
<dbReference type="InterPro" id="IPR008927">
    <property type="entry name" value="6-PGluconate_DH-like_C_sf"/>
</dbReference>
<proteinExistence type="inferred from homology"/>